<dbReference type="Proteomes" id="UP000220251">
    <property type="component" value="Unassembled WGS sequence"/>
</dbReference>
<sequence>MVGIITSGFGFTKTLVQAEPSTPIDNLIKDLENKLPNLPAHEQGAMAARIAAMKTAAKTNAVKDDAANVGIEVAKFAVGKVGGPVGSAIATYAFHGTQQEIKNRKSMKIQKAEMVGGRRISRKCKSGKPQETSAVAAAAKAGITSVVVAATGVTGMITGTLGWAYSAGKSLMFG</sequence>
<dbReference type="RefSeq" id="WP_098038174.1">
    <property type="nucleotide sequence ID" value="NZ_CWGJ01000011.1"/>
</dbReference>
<name>A0A0H5DPG6_9BACT</name>
<dbReference type="EMBL" id="CWGJ01000011">
    <property type="protein sequence ID" value="CRX38332.1"/>
    <property type="molecule type" value="Genomic_DNA"/>
</dbReference>
<proteinExistence type="predicted"/>
<reference evidence="2" key="1">
    <citation type="submission" date="2015-06" db="EMBL/GenBank/DDBJ databases">
        <authorList>
            <person name="Bertelli C."/>
        </authorList>
    </citation>
    <scope>NUCLEOTIDE SEQUENCE [LARGE SCALE GENOMIC DNA]</scope>
    <source>
        <strain evidence="2">CRIB-30</strain>
    </source>
</reference>
<protein>
    <submittedName>
        <fullName evidence="1">Putative membrane protein</fullName>
    </submittedName>
</protein>
<evidence type="ECO:0000313" key="2">
    <source>
        <dbReference type="Proteomes" id="UP000220251"/>
    </source>
</evidence>
<gene>
    <name evidence="1" type="ORF">ELAC_0986</name>
</gene>
<keyword evidence="2" id="KW-1185">Reference proteome</keyword>
<organism evidence="1 2">
    <name type="scientific">Estrella lausannensis</name>
    <dbReference type="NCBI Taxonomy" id="483423"/>
    <lineage>
        <taxon>Bacteria</taxon>
        <taxon>Pseudomonadati</taxon>
        <taxon>Chlamydiota</taxon>
        <taxon>Chlamydiia</taxon>
        <taxon>Parachlamydiales</taxon>
        <taxon>Candidatus Criblamydiaceae</taxon>
        <taxon>Estrella</taxon>
    </lineage>
</organism>
<dbReference type="AlphaFoldDB" id="A0A0H5DPG6"/>
<accession>A0A0H5DPG6</accession>
<evidence type="ECO:0000313" key="1">
    <source>
        <dbReference type="EMBL" id="CRX38332.1"/>
    </source>
</evidence>